<feature type="region of interest" description="Disordered" evidence="9">
    <location>
        <begin position="51"/>
        <end position="76"/>
    </location>
</feature>
<feature type="domain" description="Peptidase M12A" evidence="10">
    <location>
        <begin position="118"/>
        <end position="307"/>
    </location>
</feature>
<sequence length="468" mass="51352">MIGVLFLLTVLVDSSFCLSEKGRIALTKAYGGIDIDKRHERLKNLGLRSLGSKAKSEKTPTPSKAKTGGSAPADEGTIEEVNQKEGVDEYLFSGDMILTDEQLAAFENELGNQTRQKRQIATYATRWTDNKVFYYFDASIATANRAYVRKQLKYLSDRTCITFVEDATAPNRIKVFDGAGCYSAVGMRGGEQSLSLTNGCFVVGTVAHEFMHALGALHMQMRDDRDTHIRIDLTNVPADKQHNFNKETKTINNTPYEYGSNMQYASSAFATTGNSMIPLTGGYARTMGSQVISFYDIRMINWFYKCNAPCNGLATTAKCTNGGAPNPRNCTTCLCPAGYGGILCGQRKAGCGTTLAAGTAWKTRSITVGSTATTTIRDAYSMCTDWITAPAGKKIQIRVTALKDVRCQDSCYRNAIEPKVLADKAMTSPRICCSGQLNRIRASNINPTPVVAYSIYYASTFTYQYRYV</sequence>
<comment type="cofactor">
    <cofactor evidence="7 8">
        <name>Zn(2+)</name>
        <dbReference type="ChEBI" id="CHEBI:29105"/>
    </cofactor>
    <text evidence="7 8">Binds 1 zinc ion per subunit.</text>
</comment>
<evidence type="ECO:0000313" key="11">
    <source>
        <dbReference type="Proteomes" id="UP000025227"/>
    </source>
</evidence>
<evidence type="ECO:0000256" key="1">
    <source>
        <dbReference type="ARBA" id="ARBA00004613"/>
    </source>
</evidence>
<evidence type="ECO:0000256" key="6">
    <source>
        <dbReference type="PIRNR" id="PIRNR036365"/>
    </source>
</evidence>
<keyword evidence="7 8" id="KW-0482">Metalloprotease</keyword>
<comment type="subcellular location">
    <subcellularLocation>
        <location evidence="1 6">Secreted</location>
    </subcellularLocation>
</comment>
<dbReference type="OMA" id="YHISSRT"/>
<dbReference type="SUPFAM" id="SSF55486">
    <property type="entry name" value="Metalloproteases ('zincins'), catalytic domain"/>
    <property type="match status" value="1"/>
</dbReference>
<dbReference type="PANTHER" id="PTHR10127:SF831">
    <property type="entry name" value="ZINC METALLOPROTEINASE NAS-37"/>
    <property type="match status" value="1"/>
</dbReference>
<evidence type="ECO:0000256" key="4">
    <source>
        <dbReference type="ARBA" id="ARBA00023157"/>
    </source>
</evidence>
<accession>A0A7I4YHF5</accession>
<dbReference type="OrthoDB" id="291007at2759"/>
<protein>
    <recommendedName>
        <fullName evidence="6">Zinc metalloproteinase</fullName>
    </recommendedName>
</protein>
<feature type="binding site" evidence="7">
    <location>
        <position position="218"/>
    </location>
    <ligand>
        <name>Zn(2+)</name>
        <dbReference type="ChEBI" id="CHEBI:29105"/>
        <note>catalytic</note>
    </ligand>
</feature>
<feature type="signal peptide" evidence="6 8">
    <location>
        <begin position="1"/>
        <end position="19"/>
    </location>
</feature>
<dbReference type="CDD" id="cd04280">
    <property type="entry name" value="ZnMc_astacin_like"/>
    <property type="match status" value="1"/>
</dbReference>
<dbReference type="Gene3D" id="3.40.390.10">
    <property type="entry name" value="Collagenase (Catalytic Domain)"/>
    <property type="match status" value="1"/>
</dbReference>
<keyword evidence="7 8" id="KW-0479">Metal-binding</keyword>
<evidence type="ECO:0000259" key="10">
    <source>
        <dbReference type="PROSITE" id="PS51864"/>
    </source>
</evidence>
<dbReference type="Pfam" id="PF01400">
    <property type="entry name" value="Astacin"/>
    <property type="match status" value="1"/>
</dbReference>
<evidence type="ECO:0000256" key="3">
    <source>
        <dbReference type="ARBA" id="ARBA00022729"/>
    </source>
</evidence>
<evidence type="ECO:0000256" key="8">
    <source>
        <dbReference type="RuleBase" id="RU361183"/>
    </source>
</evidence>
<dbReference type="PANTHER" id="PTHR10127">
    <property type="entry name" value="DISCOIDIN, CUB, EGF, LAMININ , AND ZINC METALLOPROTEASE DOMAIN CONTAINING"/>
    <property type="match status" value="1"/>
</dbReference>
<evidence type="ECO:0000256" key="2">
    <source>
        <dbReference type="ARBA" id="ARBA00022525"/>
    </source>
</evidence>
<dbReference type="GO" id="GO:0004222">
    <property type="term" value="F:metalloendopeptidase activity"/>
    <property type="evidence" value="ECO:0007669"/>
    <property type="project" value="UniProtKB-UniRule"/>
</dbReference>
<keyword evidence="5" id="KW-0325">Glycoprotein</keyword>
<dbReference type="PROSITE" id="PS51864">
    <property type="entry name" value="ASTACIN"/>
    <property type="match status" value="1"/>
</dbReference>
<keyword evidence="2 6" id="KW-0964">Secreted</keyword>
<dbReference type="InterPro" id="IPR001506">
    <property type="entry name" value="Peptidase_M12A"/>
</dbReference>
<dbReference type="GO" id="GO:0018996">
    <property type="term" value="P:molting cycle, collagen and cuticulin-based cuticle"/>
    <property type="evidence" value="ECO:0007669"/>
    <property type="project" value="InterPro"/>
</dbReference>
<evidence type="ECO:0000256" key="5">
    <source>
        <dbReference type="ARBA" id="ARBA00023180"/>
    </source>
</evidence>
<dbReference type="InterPro" id="IPR034035">
    <property type="entry name" value="Astacin-like_dom"/>
</dbReference>
<dbReference type="InterPro" id="IPR024079">
    <property type="entry name" value="MetalloPept_cat_dom_sf"/>
</dbReference>
<dbReference type="AlphaFoldDB" id="A0A7I4YHF5"/>
<keyword evidence="7 8" id="KW-0862">Zinc</keyword>
<keyword evidence="11" id="KW-1185">Reference proteome</keyword>
<dbReference type="SMART" id="SM00235">
    <property type="entry name" value="ZnMc"/>
    <property type="match status" value="1"/>
</dbReference>
<keyword evidence="4" id="KW-1015">Disulfide bond</keyword>
<name>A0A7I4YHF5_HAECO</name>
<feature type="binding site" evidence="7">
    <location>
        <position position="212"/>
    </location>
    <ligand>
        <name>Zn(2+)</name>
        <dbReference type="ChEBI" id="CHEBI:29105"/>
        <note>catalytic</note>
    </ligand>
</feature>
<dbReference type="InterPro" id="IPR017050">
    <property type="entry name" value="Metallopeptidase_nem"/>
</dbReference>
<dbReference type="PIRSF" id="PIRSF036365">
    <property type="entry name" value="Astacin_nematoda"/>
    <property type="match status" value="1"/>
</dbReference>
<dbReference type="InterPro" id="IPR006026">
    <property type="entry name" value="Peptidase_Metallo"/>
</dbReference>
<keyword evidence="7 8" id="KW-0645">Protease</keyword>
<reference evidence="12" key="1">
    <citation type="submission" date="2020-12" db="UniProtKB">
        <authorList>
            <consortium name="WormBaseParasite"/>
        </authorList>
    </citation>
    <scope>IDENTIFICATION</scope>
    <source>
        <strain evidence="12">MHco3</strain>
    </source>
</reference>
<keyword evidence="7 8" id="KW-0378">Hydrolase</keyword>
<dbReference type="PRINTS" id="PR00480">
    <property type="entry name" value="ASTACIN"/>
</dbReference>
<evidence type="ECO:0000313" key="12">
    <source>
        <dbReference type="WBParaSite" id="HCON_00100786-00001"/>
    </source>
</evidence>
<feature type="active site" evidence="7">
    <location>
        <position position="209"/>
    </location>
</feature>
<evidence type="ECO:0000256" key="7">
    <source>
        <dbReference type="PROSITE-ProRule" id="PRU01211"/>
    </source>
</evidence>
<comment type="caution">
    <text evidence="7">Lacks conserved residue(s) required for the propagation of feature annotation.</text>
</comment>
<evidence type="ECO:0000256" key="9">
    <source>
        <dbReference type="SAM" id="MobiDB-lite"/>
    </source>
</evidence>
<dbReference type="WBParaSite" id="HCON_00100786-00001">
    <property type="protein sequence ID" value="HCON_00100786-00001"/>
    <property type="gene ID" value="HCON_00100786"/>
</dbReference>
<dbReference type="GO" id="GO:0008270">
    <property type="term" value="F:zinc ion binding"/>
    <property type="evidence" value="ECO:0007669"/>
    <property type="project" value="UniProtKB-UniRule"/>
</dbReference>
<feature type="binding site" evidence="7">
    <location>
        <position position="208"/>
    </location>
    <ligand>
        <name>Zn(2+)</name>
        <dbReference type="ChEBI" id="CHEBI:29105"/>
        <note>catalytic</note>
    </ligand>
</feature>
<dbReference type="GO" id="GO:0005576">
    <property type="term" value="C:extracellular region"/>
    <property type="evidence" value="ECO:0007669"/>
    <property type="project" value="UniProtKB-SubCell"/>
</dbReference>
<dbReference type="GO" id="GO:0006508">
    <property type="term" value="P:proteolysis"/>
    <property type="evidence" value="ECO:0007669"/>
    <property type="project" value="UniProtKB-KW"/>
</dbReference>
<dbReference type="Proteomes" id="UP000025227">
    <property type="component" value="Unplaced"/>
</dbReference>
<proteinExistence type="predicted"/>
<feature type="chain" id="PRO_5029949714" description="Zinc metalloproteinase" evidence="6 8">
    <location>
        <begin position="20"/>
        <end position="468"/>
    </location>
</feature>
<organism evidence="11 12">
    <name type="scientific">Haemonchus contortus</name>
    <name type="common">Barber pole worm</name>
    <dbReference type="NCBI Taxonomy" id="6289"/>
    <lineage>
        <taxon>Eukaryota</taxon>
        <taxon>Metazoa</taxon>
        <taxon>Ecdysozoa</taxon>
        <taxon>Nematoda</taxon>
        <taxon>Chromadorea</taxon>
        <taxon>Rhabditida</taxon>
        <taxon>Rhabditina</taxon>
        <taxon>Rhabditomorpha</taxon>
        <taxon>Strongyloidea</taxon>
        <taxon>Trichostrongylidae</taxon>
        <taxon>Haemonchus</taxon>
    </lineage>
</organism>
<keyword evidence="3 6" id="KW-0732">Signal</keyword>